<accession>A0A167G0L6</accession>
<feature type="region of interest" description="Disordered" evidence="1">
    <location>
        <begin position="1"/>
        <end position="213"/>
    </location>
</feature>
<dbReference type="AlphaFoldDB" id="A0A167G0L6"/>
<evidence type="ECO:0000313" key="3">
    <source>
        <dbReference type="Proteomes" id="UP000076738"/>
    </source>
</evidence>
<feature type="compositionally biased region" description="Polar residues" evidence="1">
    <location>
        <begin position="98"/>
        <end position="107"/>
    </location>
</feature>
<gene>
    <name evidence="2" type="ORF">CALVIDRAFT_531700</name>
</gene>
<sequence>MHNRPLPALQPPQMHYAGLRSRGIAGSSGAPPQHQHQQAPPPPHAAARQLFDPSRDDRLRFRAPNRAHAAPSSGAVGGVGDGVSAPLPSQPPGAPVQLSHTSSNPPTSVAEPRQTAGGLSSNSSNSNNATPTSMGRDSVLSGMSDGNSSSLSQSLISSSGTGTAGTTGPTSSMASALVGTPATSNYMGQSSRHVGRRGCSSSGDARGPAWDAPRRVDALHQRQLLSKYGEQRPPLRSEDSKCNALFTRMKKLYENITERKRESERVLGRVEEMRLDGSGGYARSAPSPGRFDDLLEIPERIEPPLPAGSVLGWTTAPMDPPCCVKAALHRDAGRCQETPTERASWIILSPTIESNTCDSRSKPRSDENSLSFAR</sequence>
<keyword evidence="3" id="KW-1185">Reference proteome</keyword>
<protein>
    <submittedName>
        <fullName evidence="2">Uncharacterized protein</fullName>
    </submittedName>
</protein>
<feature type="compositionally biased region" description="Low complexity" evidence="1">
    <location>
        <begin position="138"/>
        <end position="176"/>
    </location>
</feature>
<dbReference type="Proteomes" id="UP000076738">
    <property type="component" value="Unassembled WGS sequence"/>
</dbReference>
<organism evidence="2 3">
    <name type="scientific">Calocera viscosa (strain TUFC12733)</name>
    <dbReference type="NCBI Taxonomy" id="1330018"/>
    <lineage>
        <taxon>Eukaryota</taxon>
        <taxon>Fungi</taxon>
        <taxon>Dikarya</taxon>
        <taxon>Basidiomycota</taxon>
        <taxon>Agaricomycotina</taxon>
        <taxon>Dacrymycetes</taxon>
        <taxon>Dacrymycetales</taxon>
        <taxon>Dacrymycetaceae</taxon>
        <taxon>Calocera</taxon>
    </lineage>
</organism>
<feature type="compositionally biased region" description="Polar residues" evidence="1">
    <location>
        <begin position="181"/>
        <end position="192"/>
    </location>
</feature>
<proteinExistence type="predicted"/>
<evidence type="ECO:0000313" key="2">
    <source>
        <dbReference type="EMBL" id="KZO90051.1"/>
    </source>
</evidence>
<dbReference type="EMBL" id="KV417354">
    <property type="protein sequence ID" value="KZO90051.1"/>
    <property type="molecule type" value="Genomic_DNA"/>
</dbReference>
<evidence type="ECO:0000256" key="1">
    <source>
        <dbReference type="SAM" id="MobiDB-lite"/>
    </source>
</evidence>
<reference evidence="2 3" key="1">
    <citation type="journal article" date="2016" name="Mol. Biol. Evol.">
        <title>Comparative Genomics of Early-Diverging Mushroom-Forming Fungi Provides Insights into the Origins of Lignocellulose Decay Capabilities.</title>
        <authorList>
            <person name="Nagy L.G."/>
            <person name="Riley R."/>
            <person name="Tritt A."/>
            <person name="Adam C."/>
            <person name="Daum C."/>
            <person name="Floudas D."/>
            <person name="Sun H."/>
            <person name="Yadav J.S."/>
            <person name="Pangilinan J."/>
            <person name="Larsson K.H."/>
            <person name="Matsuura K."/>
            <person name="Barry K."/>
            <person name="Labutti K."/>
            <person name="Kuo R."/>
            <person name="Ohm R.A."/>
            <person name="Bhattacharya S.S."/>
            <person name="Shirouzu T."/>
            <person name="Yoshinaga Y."/>
            <person name="Martin F.M."/>
            <person name="Grigoriev I.V."/>
            <person name="Hibbett D.S."/>
        </authorList>
    </citation>
    <scope>NUCLEOTIDE SEQUENCE [LARGE SCALE GENOMIC DNA]</scope>
    <source>
        <strain evidence="2 3">TUFC12733</strain>
    </source>
</reference>
<name>A0A167G0L6_CALVF</name>
<dbReference type="STRING" id="1330018.A0A167G0L6"/>
<feature type="region of interest" description="Disordered" evidence="1">
    <location>
        <begin position="354"/>
        <end position="374"/>
    </location>
</feature>